<dbReference type="InterPro" id="IPR013783">
    <property type="entry name" value="Ig-like_fold"/>
</dbReference>
<proteinExistence type="predicted"/>
<evidence type="ECO:0000256" key="1">
    <source>
        <dbReference type="SAM" id="MobiDB-lite"/>
    </source>
</evidence>
<organism evidence="2">
    <name type="scientific">freshwater metagenome</name>
    <dbReference type="NCBI Taxonomy" id="449393"/>
    <lineage>
        <taxon>unclassified sequences</taxon>
        <taxon>metagenomes</taxon>
        <taxon>ecological metagenomes</taxon>
    </lineage>
</organism>
<reference evidence="2" key="1">
    <citation type="submission" date="2020-05" db="EMBL/GenBank/DDBJ databases">
        <authorList>
            <person name="Chiriac C."/>
            <person name="Salcher M."/>
            <person name="Ghai R."/>
            <person name="Kavagutti S V."/>
        </authorList>
    </citation>
    <scope>NUCLEOTIDE SEQUENCE</scope>
</reference>
<dbReference type="EMBL" id="CAFBMK010000009">
    <property type="protein sequence ID" value="CAB4895867.1"/>
    <property type="molecule type" value="Genomic_DNA"/>
</dbReference>
<protein>
    <submittedName>
        <fullName evidence="2">Unannotated protein</fullName>
    </submittedName>
</protein>
<evidence type="ECO:0000313" key="2">
    <source>
        <dbReference type="EMBL" id="CAB4895867.1"/>
    </source>
</evidence>
<sequence length="240" mass="25649">MRRNVWWRWVLGALVALAVFGALLGEGKDPDTVAATPTVTTAAAPAATTTPTETVSLKVNRLRSVDTDSVLVKGKVTDGSDVYVNDEPAEVSGRKWWLRVDLEKGENDLTVDAEKAGLNSNKTVATVTRTERRARPAAAAARREIPEPSASPVTLDPTSTGLQTSGTGLKSIGSFTIDTESTLFWANKGSAASRNIMIDNLASQIGVSSRATNGQTVLLPGTYEDVRVNGNDWTIIIIRR</sequence>
<feature type="region of interest" description="Disordered" evidence="1">
    <location>
        <begin position="130"/>
        <end position="162"/>
    </location>
</feature>
<dbReference type="Gene3D" id="2.60.40.10">
    <property type="entry name" value="Immunoglobulins"/>
    <property type="match status" value="1"/>
</dbReference>
<gene>
    <name evidence="2" type="ORF">UFOPK3564_00293</name>
</gene>
<name>A0A6J7FKE2_9ZZZZ</name>
<dbReference type="AlphaFoldDB" id="A0A6J7FKE2"/>
<accession>A0A6J7FKE2</accession>